<evidence type="ECO:0000256" key="4">
    <source>
        <dbReference type="ARBA" id="ARBA00001946"/>
    </source>
</evidence>
<evidence type="ECO:0000256" key="7">
    <source>
        <dbReference type="ARBA" id="ARBA00011738"/>
    </source>
</evidence>
<dbReference type="GO" id="GO:0009159">
    <property type="term" value="P:deoxyribonucleoside monophosphate catabolic process"/>
    <property type="evidence" value="ECO:0007669"/>
    <property type="project" value="UniProtKB-ARBA"/>
</dbReference>
<reference evidence="15" key="1">
    <citation type="submission" date="2023-07" db="EMBL/GenBank/DDBJ databases">
        <title>Black Yeasts Isolated from many extreme environments.</title>
        <authorList>
            <person name="Coleine C."/>
            <person name="Stajich J.E."/>
            <person name="Selbmann L."/>
        </authorList>
    </citation>
    <scope>NUCLEOTIDE SEQUENCE</scope>
    <source>
        <strain evidence="15">CCFEE 5485</strain>
    </source>
</reference>
<comment type="cofactor">
    <cofactor evidence="3">
        <name>Co(2+)</name>
        <dbReference type="ChEBI" id="CHEBI:48828"/>
    </cofactor>
</comment>
<evidence type="ECO:0000256" key="2">
    <source>
        <dbReference type="ARBA" id="ARBA00001936"/>
    </source>
</evidence>
<evidence type="ECO:0000256" key="8">
    <source>
        <dbReference type="ARBA" id="ARBA00012964"/>
    </source>
</evidence>
<feature type="compositionally biased region" description="Basic and acidic residues" evidence="13">
    <location>
        <begin position="272"/>
        <end position="283"/>
    </location>
</feature>
<evidence type="ECO:0000256" key="5">
    <source>
        <dbReference type="ARBA" id="ARBA00004074"/>
    </source>
</evidence>
<keyword evidence="9" id="KW-0479">Metal-binding</keyword>
<keyword evidence="11" id="KW-0460">Magnesium</keyword>
<sequence>MLPSKVEEAPQTNAPPNDKSGLLTPSQIVEAQWTPETVLSTITPRPQPTTASPLPFMHLLTRLKTTKREGWRRFGIDHGESISDHMYRMSIITMLCPPSLSQRLDIGKCVQMALVHDMAEALVGDITPVDGVDKGEKSRREAGTMDFFTKDLLCQVDGGGAQGERIRALWQEYEDAGTEESVFVHDVDKIELLLQMMEYEREKEGGLDLGEFTRVAGKIQTAEVRQWAGEVLAERKVFWEGVGRTPTGKLGLEAEGEGGWKRNGGGGNDGVSEERKRQQDDYYTHTNGAAHGAKAVKLNDKGAKTAS</sequence>
<feature type="compositionally biased region" description="Basic and acidic residues" evidence="13">
    <location>
        <begin position="297"/>
        <end position="307"/>
    </location>
</feature>
<dbReference type="Gene3D" id="1.10.3210.10">
    <property type="entry name" value="Hypothetical protein af1432"/>
    <property type="match status" value="1"/>
</dbReference>
<evidence type="ECO:0000256" key="10">
    <source>
        <dbReference type="ARBA" id="ARBA00022801"/>
    </source>
</evidence>
<dbReference type="InterPro" id="IPR039356">
    <property type="entry name" value="YfbR/HDDC2"/>
</dbReference>
<protein>
    <recommendedName>
        <fullName evidence="8">5'-deoxynucleotidase</fullName>
        <ecNumber evidence="8">3.1.3.89</ecNumber>
    </recommendedName>
</protein>
<evidence type="ECO:0000313" key="15">
    <source>
        <dbReference type="EMBL" id="KAK3678310.1"/>
    </source>
</evidence>
<dbReference type="GO" id="GO:0046872">
    <property type="term" value="F:metal ion binding"/>
    <property type="evidence" value="ECO:0007669"/>
    <property type="project" value="UniProtKB-KW"/>
</dbReference>
<dbReference type="Proteomes" id="UP001274830">
    <property type="component" value="Unassembled WGS sequence"/>
</dbReference>
<evidence type="ECO:0000256" key="11">
    <source>
        <dbReference type="ARBA" id="ARBA00022842"/>
    </source>
</evidence>
<dbReference type="GO" id="GO:0002953">
    <property type="term" value="F:5'-deoxynucleotidase activity"/>
    <property type="evidence" value="ECO:0007669"/>
    <property type="project" value="UniProtKB-EC"/>
</dbReference>
<dbReference type="SMART" id="SM00471">
    <property type="entry name" value="HDc"/>
    <property type="match status" value="1"/>
</dbReference>
<dbReference type="SUPFAM" id="SSF109604">
    <property type="entry name" value="HD-domain/PDEase-like"/>
    <property type="match status" value="1"/>
</dbReference>
<evidence type="ECO:0000256" key="6">
    <source>
        <dbReference type="ARBA" id="ARBA00009999"/>
    </source>
</evidence>
<evidence type="ECO:0000256" key="3">
    <source>
        <dbReference type="ARBA" id="ARBA00001941"/>
    </source>
</evidence>
<dbReference type="PANTHER" id="PTHR11845:SF13">
    <property type="entry name" value="5'-DEOXYNUCLEOTIDASE HDDC2"/>
    <property type="match status" value="1"/>
</dbReference>
<gene>
    <name evidence="15" type="ORF">LTR78_001605</name>
</gene>
<evidence type="ECO:0000256" key="1">
    <source>
        <dbReference type="ARBA" id="ARBA00001638"/>
    </source>
</evidence>
<dbReference type="Pfam" id="PF13023">
    <property type="entry name" value="HD_3"/>
    <property type="match status" value="1"/>
</dbReference>
<comment type="catalytic activity">
    <reaction evidence="1">
        <text>a 2'-deoxyribonucleoside 5'-phosphate + H2O = a 2'-deoxyribonucleoside + phosphate</text>
        <dbReference type="Rhea" id="RHEA:36167"/>
        <dbReference type="ChEBI" id="CHEBI:15377"/>
        <dbReference type="ChEBI" id="CHEBI:18274"/>
        <dbReference type="ChEBI" id="CHEBI:43474"/>
        <dbReference type="ChEBI" id="CHEBI:65317"/>
        <dbReference type="EC" id="3.1.3.89"/>
    </reaction>
</comment>
<evidence type="ECO:0000313" key="16">
    <source>
        <dbReference type="Proteomes" id="UP001274830"/>
    </source>
</evidence>
<dbReference type="GO" id="GO:0005737">
    <property type="term" value="C:cytoplasm"/>
    <property type="evidence" value="ECO:0007669"/>
    <property type="project" value="TreeGrafter"/>
</dbReference>
<comment type="caution">
    <text evidence="15">The sequence shown here is derived from an EMBL/GenBank/DDBJ whole genome shotgun (WGS) entry which is preliminary data.</text>
</comment>
<dbReference type="AlphaFoldDB" id="A0AAE0WVC9"/>
<accession>A0AAE0WVC9</accession>
<comment type="cofactor">
    <cofactor evidence="4">
        <name>Mg(2+)</name>
        <dbReference type="ChEBI" id="CHEBI:18420"/>
    </cofactor>
</comment>
<evidence type="ECO:0000256" key="9">
    <source>
        <dbReference type="ARBA" id="ARBA00022723"/>
    </source>
</evidence>
<dbReference type="EC" id="3.1.3.89" evidence="8"/>
<organism evidence="15 16">
    <name type="scientific">Recurvomyces mirabilis</name>
    <dbReference type="NCBI Taxonomy" id="574656"/>
    <lineage>
        <taxon>Eukaryota</taxon>
        <taxon>Fungi</taxon>
        <taxon>Dikarya</taxon>
        <taxon>Ascomycota</taxon>
        <taxon>Pezizomycotina</taxon>
        <taxon>Dothideomycetes</taxon>
        <taxon>Dothideomycetidae</taxon>
        <taxon>Mycosphaerellales</taxon>
        <taxon>Teratosphaeriaceae</taxon>
        <taxon>Recurvomyces</taxon>
    </lineage>
</organism>
<evidence type="ECO:0000259" key="14">
    <source>
        <dbReference type="SMART" id="SM00471"/>
    </source>
</evidence>
<evidence type="ECO:0000256" key="12">
    <source>
        <dbReference type="ARBA" id="ARBA00023285"/>
    </source>
</evidence>
<dbReference type="InterPro" id="IPR006674">
    <property type="entry name" value="HD_domain"/>
</dbReference>
<name>A0AAE0WVC9_9PEZI</name>
<comment type="similarity">
    <text evidence="6">Belongs to the HDDC2 family.</text>
</comment>
<comment type="function">
    <text evidence="5">Catalyzes the dephosphorylation of the nucleoside 5'-monophosphates deoxyadenosine monophosphate (dAMP), deoxycytidine monophosphate (dCMP), deoxyguanosine monophosphate (dGMP) and deoxythymidine monophosphate (dTMP).</text>
</comment>
<feature type="region of interest" description="Disordered" evidence="13">
    <location>
        <begin position="1"/>
        <end position="23"/>
    </location>
</feature>
<dbReference type="InterPro" id="IPR003607">
    <property type="entry name" value="HD/PDEase_dom"/>
</dbReference>
<keyword evidence="12" id="KW-0170">Cobalt</keyword>
<feature type="region of interest" description="Disordered" evidence="13">
    <location>
        <begin position="249"/>
        <end position="307"/>
    </location>
</feature>
<keyword evidence="10" id="KW-0378">Hydrolase</keyword>
<proteinExistence type="inferred from homology"/>
<comment type="subunit">
    <text evidence="7">Homodimer.</text>
</comment>
<dbReference type="EMBL" id="JAUTXT010000004">
    <property type="protein sequence ID" value="KAK3678310.1"/>
    <property type="molecule type" value="Genomic_DNA"/>
</dbReference>
<evidence type="ECO:0000256" key="13">
    <source>
        <dbReference type="SAM" id="MobiDB-lite"/>
    </source>
</evidence>
<feature type="domain" description="HD/PDEase" evidence="14">
    <location>
        <begin position="78"/>
        <end position="202"/>
    </location>
</feature>
<dbReference type="FunFam" id="1.10.3210.10:FF:000011">
    <property type="entry name" value="HD domain-containing protein 2"/>
    <property type="match status" value="1"/>
</dbReference>
<keyword evidence="16" id="KW-1185">Reference proteome</keyword>
<dbReference type="PANTHER" id="PTHR11845">
    <property type="entry name" value="5'-DEOXYNUCLEOTIDASE HDDC2"/>
    <property type="match status" value="1"/>
</dbReference>
<comment type="cofactor">
    <cofactor evidence="2">
        <name>Mn(2+)</name>
        <dbReference type="ChEBI" id="CHEBI:29035"/>
    </cofactor>
</comment>